<reference evidence="2 3" key="1">
    <citation type="submission" date="2015-12" db="EMBL/GenBank/DDBJ databases">
        <title>Draft genome of the nematode, Onchocerca flexuosa.</title>
        <authorList>
            <person name="Mitreva M."/>
        </authorList>
    </citation>
    <scope>NUCLEOTIDE SEQUENCE [LARGE SCALE GENOMIC DNA]</scope>
    <source>
        <strain evidence="2">Red Deer</strain>
    </source>
</reference>
<proteinExistence type="predicted"/>
<accession>A0A238BV41</accession>
<name>A0A238BV41_9BILA</name>
<evidence type="ECO:0000313" key="2">
    <source>
        <dbReference type="EMBL" id="OZC09209.1"/>
    </source>
</evidence>
<sequence>MITNKEFTSHSRGNTMRIQSPKIERDANSLAERKTPPRKRIKLSAKRNQFRLLSRKNLYVTYTPSKFYSVRKRQIASAVATFEKWYNRGIYFLDKLDKFLRYIILTIWFLEKV</sequence>
<organism evidence="2 3">
    <name type="scientific">Onchocerca flexuosa</name>
    <dbReference type="NCBI Taxonomy" id="387005"/>
    <lineage>
        <taxon>Eukaryota</taxon>
        <taxon>Metazoa</taxon>
        <taxon>Ecdysozoa</taxon>
        <taxon>Nematoda</taxon>
        <taxon>Chromadorea</taxon>
        <taxon>Rhabditida</taxon>
        <taxon>Spirurina</taxon>
        <taxon>Spiruromorpha</taxon>
        <taxon>Filarioidea</taxon>
        <taxon>Onchocercidae</taxon>
        <taxon>Onchocerca</taxon>
    </lineage>
</organism>
<evidence type="ECO:0000313" key="3">
    <source>
        <dbReference type="Proteomes" id="UP000242913"/>
    </source>
</evidence>
<keyword evidence="3" id="KW-1185">Reference proteome</keyword>
<protein>
    <submittedName>
        <fullName evidence="2">Uncharacterized protein</fullName>
    </submittedName>
</protein>
<dbReference type="EMBL" id="KZ269996">
    <property type="protein sequence ID" value="OZC09209.1"/>
    <property type="molecule type" value="Genomic_DNA"/>
</dbReference>
<dbReference type="AlphaFoldDB" id="A0A238BV41"/>
<dbReference type="Proteomes" id="UP000242913">
    <property type="component" value="Unassembled WGS sequence"/>
</dbReference>
<evidence type="ECO:0000256" key="1">
    <source>
        <dbReference type="SAM" id="MobiDB-lite"/>
    </source>
</evidence>
<feature type="compositionally biased region" description="Polar residues" evidence="1">
    <location>
        <begin position="1"/>
        <end position="18"/>
    </location>
</feature>
<feature type="compositionally biased region" description="Basic and acidic residues" evidence="1">
    <location>
        <begin position="22"/>
        <end position="35"/>
    </location>
</feature>
<gene>
    <name evidence="2" type="ORF">X798_03753</name>
</gene>
<feature type="region of interest" description="Disordered" evidence="1">
    <location>
        <begin position="1"/>
        <end position="35"/>
    </location>
</feature>